<feature type="domain" description="Crassvirus muzzle protein N-terminal region" evidence="2">
    <location>
        <begin position="1021"/>
        <end position="1202"/>
    </location>
</feature>
<proteinExistence type="predicted"/>
<sequence length="1403" mass="157550">MDIRNTFLAGKLNLDADIRLIKQGEYRDALNIRIANSEGSDVGAIEKSLSNKQITTLELGNNAYTLCALRDEFEEKIYWAVLSDTGCYIIEHEVATGITVFVLKDTRVGIANELGFVPDKRLQMVLIVDSDNDNRLLSFTDNNTQPKLINVERAKTYGENGFNEEMILLIKKPPLFAPTIALSTTPDLENNLEERFLRFAYRYKYLDGEYSALSPLSDVAFQAKTFSYDYGTGTNKSMLNVFNTVDININTGTDLVTDLEIVFKESGSNNIYLIEVLNKADKSWADNTSQVFNFTNNKIYQILPEKEVFRLYDNVPLLAKAIAVINNRIVFGNYTENYNIETCAEEKIVIDITTTKDVTAITNDTPTKSIKSNRDYEGGIVYLDEYGRMTTPLTSEGNTVHIPNNDSINQNKIKIKIAHEPPCFAKYYRFFIKQNKTDYDTLLPSLFYEDEEYRWIKLEKSDIDKIKEGDYLVVKADSSKVLTTAIKTKVLEIKQQPENFLQPIDDVINEFIEKPGLYFKIKPEGFSANKADYYTYYLQTYHNSKDSYENCLRNGTAYTYPAVFYGTLLDDMTVATTNTLTKNVGKRFKVLIDNLQLAATGNVELTGGASGSIDSITVNGVEIMSGIEVFDTNLDTTASNVAANITSNSSSPDYTAIAVGSLITITSVTKGATVNGFAILSSATTITTSNVNMSGGSENTFKWNDDNSGVYPNTNIPITAGVGQVLSDGVTITFISDTGHASTDEWNFYACGKLESDDSRAYGWFKTVGDYGETLTSSGLTLSDEVIENGAVIDLKFLEYGSTPYVFEINETSNNKYDNIMEWYFREDIATKIQDSATSLGYGAFDFDHLYFMRGVVDHQGGSAELSTFNTDGFMTMVVRSQYFGTSINRKKVSATTNIFQTDSSRLIFETDPTPVNEDIFFEIGQTYPITNGFHIGNGGSDINQELGVDAEIILPFFNCWAWGNAVESYKVKDEFNSKTYNIDTRPSVSIKNYRQNKRIASFTWSNVYEQTTNYNALNEFNLALANYKDLDDKNGSIQAMVSWNTDLDVWQEDKVHKILFDKVIIYNQDGSSNLSKSDNLFDGIKAYAGEYGISTHPESLVVYGNYTYWADAKRGVFLRKGQSGIEIISNFGIKDWTRDAMINLTTFILGSYDPYFGQYVVSLNGKTITFDEKVKGWTSFYSWIPDDMVRINNRFYTIKNGQLYLHNDITNGYNNFYGSQYSSKVTTVFNQESQYDKILKTIITEGDSPWNTTIVTNLTNSSISRSEFNNRESRWFGYVRRNENEQDLNGVSQGIGRITNINVNSITFGNISETVSIGDKLFQLNGSVPEEIGDIDTIEDGIVTIYNIVTSPTIGLFCFSKKDSRINGSAIRGYYIKVILEDDTTGPNELFAVTANVVKSYL</sequence>
<accession>A0ABY9XW10</accession>
<protein>
    <submittedName>
        <fullName evidence="3">Uncharacterized protein</fullName>
    </submittedName>
</protein>
<organism evidence="3 4">
    <name type="scientific">Thalassobellus suaedae</name>
    <dbReference type="NCBI Taxonomy" id="3074124"/>
    <lineage>
        <taxon>Bacteria</taxon>
        <taxon>Pseudomonadati</taxon>
        <taxon>Bacteroidota</taxon>
        <taxon>Flavobacteriia</taxon>
        <taxon>Flavobacteriales</taxon>
        <taxon>Flavobacteriaceae</taxon>
        <taxon>Thalassobellus</taxon>
    </lineage>
</organism>
<reference evidence="3 4" key="1">
    <citation type="submission" date="2023-09" db="EMBL/GenBank/DDBJ databases">
        <title>Thalassobella suaedae gen. nov., sp. nov., a marine bacterium of the family Flavobacteriaceae isolated from a halophyte Suaeda japonica.</title>
        <authorList>
            <person name="Lee S.Y."/>
            <person name="Hwang C.Y."/>
        </authorList>
    </citation>
    <scope>NUCLEOTIDE SEQUENCE [LARGE SCALE GENOMIC DNA]</scope>
    <source>
        <strain evidence="3 4">HL-DH14</strain>
    </source>
</reference>
<dbReference type="InterPro" id="IPR057888">
    <property type="entry name" value="crAss_MUZ_C"/>
</dbReference>
<feature type="domain" description="Crassvirus muzzle protein C-terminal" evidence="1">
    <location>
        <begin position="1214"/>
        <end position="1283"/>
    </location>
</feature>
<dbReference type="EMBL" id="CP134537">
    <property type="protein sequence ID" value="WNH10038.1"/>
    <property type="molecule type" value="Genomic_DNA"/>
</dbReference>
<dbReference type="Proteomes" id="UP001302806">
    <property type="component" value="Chromosome"/>
</dbReference>
<evidence type="ECO:0000259" key="1">
    <source>
        <dbReference type="Pfam" id="PF25729"/>
    </source>
</evidence>
<dbReference type="InterPro" id="IPR057889">
    <property type="entry name" value="crAss_MUZ_N"/>
</dbReference>
<evidence type="ECO:0000259" key="2">
    <source>
        <dbReference type="Pfam" id="PF25731"/>
    </source>
</evidence>
<dbReference type="Pfam" id="PF25731">
    <property type="entry name" value="crAss_MUZ"/>
    <property type="match status" value="1"/>
</dbReference>
<dbReference type="Pfam" id="PF25729">
    <property type="entry name" value="crAss_MUZ_C"/>
    <property type="match status" value="1"/>
</dbReference>
<evidence type="ECO:0000313" key="3">
    <source>
        <dbReference type="EMBL" id="WNH10038.1"/>
    </source>
</evidence>
<evidence type="ECO:0000313" key="4">
    <source>
        <dbReference type="Proteomes" id="UP001302806"/>
    </source>
</evidence>
<dbReference type="RefSeq" id="WP_415866387.1">
    <property type="nucleotide sequence ID" value="NZ_CP134537.1"/>
</dbReference>
<gene>
    <name evidence="3" type="ORF">RHP51_04895</name>
</gene>
<name>A0ABY9XW10_9FLAO</name>